<name>A0A2V0NX79_9CHLO</name>
<evidence type="ECO:0000256" key="1">
    <source>
        <dbReference type="SAM" id="MobiDB-lite"/>
    </source>
</evidence>
<comment type="caution">
    <text evidence="2">The sequence shown here is derived from an EMBL/GenBank/DDBJ whole genome shotgun (WGS) entry which is preliminary data.</text>
</comment>
<evidence type="ECO:0000313" key="3">
    <source>
        <dbReference type="Proteomes" id="UP000247498"/>
    </source>
</evidence>
<feature type="compositionally biased region" description="Low complexity" evidence="1">
    <location>
        <begin position="238"/>
        <end position="255"/>
    </location>
</feature>
<reference evidence="2 3" key="1">
    <citation type="journal article" date="2018" name="Sci. Rep.">
        <title>Raphidocelis subcapitata (=Pseudokirchneriella subcapitata) provides an insight into genome evolution and environmental adaptations in the Sphaeropleales.</title>
        <authorList>
            <person name="Suzuki S."/>
            <person name="Yamaguchi H."/>
            <person name="Nakajima N."/>
            <person name="Kawachi M."/>
        </authorList>
    </citation>
    <scope>NUCLEOTIDE SEQUENCE [LARGE SCALE GENOMIC DNA]</scope>
    <source>
        <strain evidence="2 3">NIES-35</strain>
    </source>
</reference>
<sequence length="543" mass="54778">MEPLAGLKRPHRLAGLESVQLPPGALFDAQSLKVLLAAAAREPAGGKRARCEAHAAPAATPAAALGLLLQQPNMQPQLFAALQLLVDARGRAVAAAAAAPPPAAGPASEPQLALLQQLLASQLQQQQQQQQQQAAAPAPAQPSPQLHAAQWPAAPAAPSSLPLPPLPPGTSPEAAARVVMQHAGRLLRGRAGSPPAAVEGLLGALEARLTERLRVAQQQLQQQLPSPQPSQPQPQPSPQLQLQSQPQTQAHSQQQKPAAASPRHPGAAEPASPASSALTTSTAAGPMPEGGEDLEAAAAEQLLALADSSATVAAGGGSPALGPAAAAAPPPALALPQAAGAAAWDDQQHGASLWRQPSLGAQQQPQLFRRRLYSRPNLLRRKSFNAGPYTGGAPQLNAADGSDAPLLQFAAGGLARDASPPPTAPAQLLPRPPPLPRAAGDHGSGSSETSLALAAPPSPPQLAPAAPPPALALARAARLALQSLLDENAAAGGAGAGTFLPPAVTSSLNQTALLLDSHLLHWEAPPGGAAAAAFAPPADWQRR</sequence>
<gene>
    <name evidence="2" type="ORF">Rsub_05324</name>
</gene>
<dbReference type="Proteomes" id="UP000247498">
    <property type="component" value="Unassembled WGS sequence"/>
</dbReference>
<feature type="compositionally biased region" description="Pro residues" evidence="1">
    <location>
        <begin position="456"/>
        <end position="467"/>
    </location>
</feature>
<dbReference type="InParanoid" id="A0A2V0NX79"/>
<evidence type="ECO:0000313" key="2">
    <source>
        <dbReference type="EMBL" id="GBF92241.1"/>
    </source>
</evidence>
<accession>A0A2V0NX79</accession>
<feature type="compositionally biased region" description="Low complexity" evidence="1">
    <location>
        <begin position="126"/>
        <end position="160"/>
    </location>
</feature>
<proteinExistence type="predicted"/>
<feature type="compositionally biased region" description="Pro residues" evidence="1">
    <location>
        <begin position="226"/>
        <end position="237"/>
    </location>
</feature>
<feature type="compositionally biased region" description="Low complexity" evidence="1">
    <location>
        <begin position="265"/>
        <end position="286"/>
    </location>
</feature>
<feature type="region of interest" description="Disordered" evidence="1">
    <location>
        <begin position="414"/>
        <end position="467"/>
    </location>
</feature>
<feature type="region of interest" description="Disordered" evidence="1">
    <location>
        <begin position="126"/>
        <end position="172"/>
    </location>
</feature>
<dbReference type="EMBL" id="BDRX01000030">
    <property type="protein sequence ID" value="GBF92241.1"/>
    <property type="molecule type" value="Genomic_DNA"/>
</dbReference>
<organism evidence="2 3">
    <name type="scientific">Raphidocelis subcapitata</name>
    <dbReference type="NCBI Taxonomy" id="307507"/>
    <lineage>
        <taxon>Eukaryota</taxon>
        <taxon>Viridiplantae</taxon>
        <taxon>Chlorophyta</taxon>
        <taxon>core chlorophytes</taxon>
        <taxon>Chlorophyceae</taxon>
        <taxon>CS clade</taxon>
        <taxon>Sphaeropleales</taxon>
        <taxon>Selenastraceae</taxon>
        <taxon>Raphidocelis</taxon>
    </lineage>
</organism>
<protein>
    <submittedName>
        <fullName evidence="2">Uncharacterized protein</fullName>
    </submittedName>
</protein>
<keyword evidence="3" id="KW-1185">Reference proteome</keyword>
<feature type="compositionally biased region" description="Pro residues" evidence="1">
    <location>
        <begin position="161"/>
        <end position="170"/>
    </location>
</feature>
<feature type="region of interest" description="Disordered" evidence="1">
    <location>
        <begin position="218"/>
        <end position="291"/>
    </location>
</feature>
<dbReference type="AlphaFoldDB" id="A0A2V0NX79"/>
<feature type="compositionally biased region" description="Pro residues" evidence="1">
    <location>
        <begin position="419"/>
        <end position="436"/>
    </location>
</feature>